<evidence type="ECO:0000313" key="8">
    <source>
        <dbReference type="Proteomes" id="UP000782519"/>
    </source>
</evidence>
<feature type="transmembrane region" description="Helical" evidence="6">
    <location>
        <begin position="20"/>
        <end position="41"/>
    </location>
</feature>
<keyword evidence="5 6" id="KW-0472">Membrane</keyword>
<feature type="transmembrane region" description="Helical" evidence="6">
    <location>
        <begin position="301"/>
        <end position="327"/>
    </location>
</feature>
<dbReference type="InterPro" id="IPR001851">
    <property type="entry name" value="ABC_transp_permease"/>
</dbReference>
<keyword evidence="4 6" id="KW-1133">Transmembrane helix</keyword>
<evidence type="ECO:0000256" key="3">
    <source>
        <dbReference type="ARBA" id="ARBA00022692"/>
    </source>
</evidence>
<keyword evidence="2" id="KW-1003">Cell membrane</keyword>
<sequence length="351" mass="37992">MTETSSSAASFAAPRARRRLKVLPIIELVMLAIGLLLPLVLQDYLTVFGTRVLILCLFALSFDLVWGYSGIMSFGQAVFFGSAGYGVALLARDLDVTSMLLVIPAGVLIGFAIALLIGGFLLLGRNPSSVIFVSLGTLTGSYAFDRLARGWYYLGGQNGIPSIPPMHIGSYDLTEGPVFYYFVLAILLLVYLGCRFLTKSQFGLALAGLRENEQRIAFFGYKVQHIKAIIFSLAGAIAGLAGSLYAFHEGFVWPNMLGVVMSTQVVLYVLFGGSGTLIGAVVGTVVIEIVSFWLSNNYQDIWPIILGCLMLLVILFRPAGLVSLILSERERIGSFGRPPKVDDKERDHGAA</sequence>
<dbReference type="GO" id="GO:0005886">
    <property type="term" value="C:plasma membrane"/>
    <property type="evidence" value="ECO:0007669"/>
    <property type="project" value="UniProtKB-SubCell"/>
</dbReference>
<protein>
    <submittedName>
        <fullName evidence="7">Branched-chain amino acid ABC transporter permease</fullName>
    </submittedName>
</protein>
<proteinExistence type="predicted"/>
<gene>
    <name evidence="7" type="ORF">HZA66_26620</name>
</gene>
<dbReference type="CDD" id="cd06581">
    <property type="entry name" value="TM_PBP1_LivM_like"/>
    <property type="match status" value="1"/>
</dbReference>
<dbReference type="GO" id="GO:0015658">
    <property type="term" value="F:branched-chain amino acid transmembrane transporter activity"/>
    <property type="evidence" value="ECO:0007669"/>
    <property type="project" value="InterPro"/>
</dbReference>
<dbReference type="PANTHER" id="PTHR30482">
    <property type="entry name" value="HIGH-AFFINITY BRANCHED-CHAIN AMINO ACID TRANSPORT SYSTEM PERMEASE"/>
    <property type="match status" value="1"/>
</dbReference>
<feature type="transmembrane region" description="Helical" evidence="6">
    <location>
        <begin position="178"/>
        <end position="197"/>
    </location>
</feature>
<dbReference type="PANTHER" id="PTHR30482:SF17">
    <property type="entry name" value="ABC TRANSPORTER ATP-BINDING PROTEIN"/>
    <property type="match status" value="1"/>
</dbReference>
<dbReference type="Pfam" id="PF02653">
    <property type="entry name" value="BPD_transp_2"/>
    <property type="match status" value="1"/>
</dbReference>
<evidence type="ECO:0000256" key="5">
    <source>
        <dbReference type="ARBA" id="ARBA00023136"/>
    </source>
</evidence>
<feature type="transmembrane region" description="Helical" evidence="6">
    <location>
        <begin position="97"/>
        <end position="123"/>
    </location>
</feature>
<dbReference type="EMBL" id="JACRJB010000078">
    <property type="protein sequence ID" value="MBI5133029.1"/>
    <property type="molecule type" value="Genomic_DNA"/>
</dbReference>
<accession>A0A933S3E3</accession>
<evidence type="ECO:0000256" key="1">
    <source>
        <dbReference type="ARBA" id="ARBA00004651"/>
    </source>
</evidence>
<organism evidence="7 8">
    <name type="scientific">Rhodopseudomonas palustris</name>
    <dbReference type="NCBI Taxonomy" id="1076"/>
    <lineage>
        <taxon>Bacteria</taxon>
        <taxon>Pseudomonadati</taxon>
        <taxon>Pseudomonadota</taxon>
        <taxon>Alphaproteobacteria</taxon>
        <taxon>Hyphomicrobiales</taxon>
        <taxon>Nitrobacteraceae</taxon>
        <taxon>Rhodopseudomonas</taxon>
    </lineage>
</organism>
<feature type="transmembrane region" description="Helical" evidence="6">
    <location>
        <begin position="47"/>
        <end position="66"/>
    </location>
</feature>
<reference evidence="7" key="1">
    <citation type="submission" date="2020-07" db="EMBL/GenBank/DDBJ databases">
        <title>Huge and variable diversity of episymbiotic CPR bacteria and DPANN archaea in groundwater ecosystems.</title>
        <authorList>
            <person name="He C.Y."/>
            <person name="Keren R."/>
            <person name="Whittaker M."/>
            <person name="Farag I.F."/>
            <person name="Doudna J."/>
            <person name="Cate J.H.D."/>
            <person name="Banfield J.F."/>
        </authorList>
    </citation>
    <scope>NUCLEOTIDE SEQUENCE</scope>
    <source>
        <strain evidence="7">NC_groundwater_1818_Pr3_B-0.1um_66_35</strain>
    </source>
</reference>
<name>A0A933S3E3_RHOPL</name>
<evidence type="ECO:0000256" key="4">
    <source>
        <dbReference type="ARBA" id="ARBA00022989"/>
    </source>
</evidence>
<dbReference type="InterPro" id="IPR043428">
    <property type="entry name" value="LivM-like"/>
</dbReference>
<feature type="transmembrane region" description="Helical" evidence="6">
    <location>
        <begin position="73"/>
        <end position="91"/>
    </location>
</feature>
<dbReference type="AlphaFoldDB" id="A0A933S3E3"/>
<comment type="subcellular location">
    <subcellularLocation>
        <location evidence="1">Cell membrane</location>
        <topology evidence="1">Multi-pass membrane protein</topology>
    </subcellularLocation>
</comment>
<feature type="transmembrane region" description="Helical" evidence="6">
    <location>
        <begin position="228"/>
        <end position="247"/>
    </location>
</feature>
<evidence type="ECO:0000256" key="2">
    <source>
        <dbReference type="ARBA" id="ARBA00022475"/>
    </source>
</evidence>
<evidence type="ECO:0000256" key="6">
    <source>
        <dbReference type="SAM" id="Phobius"/>
    </source>
</evidence>
<evidence type="ECO:0000313" key="7">
    <source>
        <dbReference type="EMBL" id="MBI5133029.1"/>
    </source>
</evidence>
<keyword evidence="3 6" id="KW-0812">Transmembrane</keyword>
<dbReference type="Proteomes" id="UP000782519">
    <property type="component" value="Unassembled WGS sequence"/>
</dbReference>
<comment type="caution">
    <text evidence="7">The sequence shown here is derived from an EMBL/GenBank/DDBJ whole genome shotgun (WGS) entry which is preliminary data.</text>
</comment>